<evidence type="ECO:0000313" key="2">
    <source>
        <dbReference type="Proteomes" id="UP000788993"/>
    </source>
</evidence>
<dbReference type="Proteomes" id="UP000788993">
    <property type="component" value="Unassembled WGS sequence"/>
</dbReference>
<protein>
    <submittedName>
        <fullName evidence="1">Uncharacterized protein</fullName>
    </submittedName>
</protein>
<organism evidence="1 2">
    <name type="scientific">Ogataea polymorpha</name>
    <dbReference type="NCBI Taxonomy" id="460523"/>
    <lineage>
        <taxon>Eukaryota</taxon>
        <taxon>Fungi</taxon>
        <taxon>Dikarya</taxon>
        <taxon>Ascomycota</taxon>
        <taxon>Saccharomycotina</taxon>
        <taxon>Pichiomycetes</taxon>
        <taxon>Pichiales</taxon>
        <taxon>Pichiaceae</taxon>
        <taxon>Ogataea</taxon>
    </lineage>
</organism>
<feature type="non-terminal residue" evidence="1">
    <location>
        <position position="1"/>
    </location>
</feature>
<reference evidence="1" key="1">
    <citation type="journal article" date="2021" name="Open Biol.">
        <title>Shared evolutionary footprints suggest mitochondrial oxidative damage underlies multiple complex I losses in fungi.</title>
        <authorList>
            <person name="Schikora-Tamarit M.A."/>
            <person name="Marcet-Houben M."/>
            <person name="Nosek J."/>
            <person name="Gabaldon T."/>
        </authorList>
    </citation>
    <scope>NUCLEOTIDE SEQUENCE</scope>
    <source>
        <strain evidence="1">NCAIM Y.01608</strain>
    </source>
</reference>
<keyword evidence="2" id="KW-1185">Reference proteome</keyword>
<accession>A0A9P8TDT8</accession>
<comment type="caution">
    <text evidence="1">The sequence shown here is derived from an EMBL/GenBank/DDBJ whole genome shotgun (WGS) entry which is preliminary data.</text>
</comment>
<dbReference type="EMBL" id="JAEUBD010000402">
    <property type="protein sequence ID" value="KAH3674885.1"/>
    <property type="molecule type" value="Genomic_DNA"/>
</dbReference>
<sequence>GARVFSGDFWINLRNSISSANEYSTAGAAQSFLLCRVEYSLSEVVQNSTRLDLVAGKFEKT</sequence>
<name>A0A9P8TDT8_9ASCO</name>
<gene>
    <name evidence="1" type="ORF">OGATHE_001751</name>
</gene>
<dbReference type="AlphaFoldDB" id="A0A9P8TDT8"/>
<evidence type="ECO:0000313" key="1">
    <source>
        <dbReference type="EMBL" id="KAH3674885.1"/>
    </source>
</evidence>
<proteinExistence type="predicted"/>
<reference evidence="1" key="2">
    <citation type="submission" date="2021-01" db="EMBL/GenBank/DDBJ databases">
        <authorList>
            <person name="Schikora-Tamarit M.A."/>
        </authorList>
    </citation>
    <scope>NUCLEOTIDE SEQUENCE</scope>
    <source>
        <strain evidence="1">NCAIM Y.01608</strain>
    </source>
</reference>